<evidence type="ECO:0000256" key="3">
    <source>
        <dbReference type="ARBA" id="ARBA00022833"/>
    </source>
</evidence>
<dbReference type="InterPro" id="IPR011011">
    <property type="entry name" value="Znf_FYVE_PHD"/>
</dbReference>
<evidence type="ECO:0000313" key="7">
    <source>
        <dbReference type="Proteomes" id="UP000230750"/>
    </source>
</evidence>
<gene>
    <name evidence="6" type="ORF">BSL78_02857</name>
</gene>
<evidence type="ECO:0000256" key="1">
    <source>
        <dbReference type="ARBA" id="ARBA00022723"/>
    </source>
</evidence>
<evidence type="ECO:0000256" key="4">
    <source>
        <dbReference type="SAM" id="Coils"/>
    </source>
</evidence>
<proteinExistence type="predicted"/>
<dbReference type="InterPro" id="IPR001965">
    <property type="entry name" value="Znf_PHD"/>
</dbReference>
<sequence>MRYKRQNFLAIQSHPKAGIKQEQVETAAMQRVLNKLDKSRSRYAEVKDRDVRLSNYKSQLKELIKHSEKLNKEEQRLRNFYNKLSTDVDVFRATNPLLKQDAEKYWKMLRDISGQKLPLPSVLRSPKIKRSPPKNQNCGICKNTHDQHLLLQCDTCKKHYHLRCLDPPLTRMPKKTAFAGCFSISQTQWPDVSILAGSSSVAN</sequence>
<evidence type="ECO:0000256" key="2">
    <source>
        <dbReference type="ARBA" id="ARBA00022771"/>
    </source>
</evidence>
<dbReference type="GO" id="GO:0008270">
    <property type="term" value="F:zinc ion binding"/>
    <property type="evidence" value="ECO:0007669"/>
    <property type="project" value="UniProtKB-KW"/>
</dbReference>
<evidence type="ECO:0000259" key="5">
    <source>
        <dbReference type="SMART" id="SM00249"/>
    </source>
</evidence>
<keyword evidence="2" id="KW-0863">Zinc-finger</keyword>
<dbReference type="STRING" id="307972.A0A2G8LJ08"/>
<dbReference type="EMBL" id="MRZV01000063">
    <property type="protein sequence ID" value="PIK60229.1"/>
    <property type="molecule type" value="Genomic_DNA"/>
</dbReference>
<evidence type="ECO:0000313" key="6">
    <source>
        <dbReference type="EMBL" id="PIK60229.1"/>
    </source>
</evidence>
<dbReference type="Pfam" id="PF00628">
    <property type="entry name" value="PHD"/>
    <property type="match status" value="1"/>
</dbReference>
<keyword evidence="4" id="KW-0175">Coiled coil</keyword>
<dbReference type="SUPFAM" id="SSF57903">
    <property type="entry name" value="FYVE/PHD zinc finger"/>
    <property type="match status" value="1"/>
</dbReference>
<keyword evidence="3" id="KW-0862">Zinc</keyword>
<dbReference type="Proteomes" id="UP000230750">
    <property type="component" value="Unassembled WGS sequence"/>
</dbReference>
<name>A0A2G8LJ08_STIJA</name>
<keyword evidence="7" id="KW-1185">Reference proteome</keyword>
<dbReference type="AlphaFoldDB" id="A0A2G8LJ08"/>
<feature type="coiled-coil region" evidence="4">
    <location>
        <begin position="29"/>
        <end position="83"/>
    </location>
</feature>
<organism evidence="6 7">
    <name type="scientific">Stichopus japonicus</name>
    <name type="common">Sea cucumber</name>
    <dbReference type="NCBI Taxonomy" id="307972"/>
    <lineage>
        <taxon>Eukaryota</taxon>
        <taxon>Metazoa</taxon>
        <taxon>Echinodermata</taxon>
        <taxon>Eleutherozoa</taxon>
        <taxon>Echinozoa</taxon>
        <taxon>Holothuroidea</taxon>
        <taxon>Aspidochirotacea</taxon>
        <taxon>Aspidochirotida</taxon>
        <taxon>Stichopodidae</taxon>
        <taxon>Apostichopus</taxon>
    </lineage>
</organism>
<protein>
    <submittedName>
        <fullName evidence="6">Putative PHD finger protein 14</fullName>
    </submittedName>
</protein>
<reference evidence="6 7" key="1">
    <citation type="journal article" date="2017" name="PLoS Biol.">
        <title>The sea cucumber genome provides insights into morphological evolution and visceral regeneration.</title>
        <authorList>
            <person name="Zhang X."/>
            <person name="Sun L."/>
            <person name="Yuan J."/>
            <person name="Sun Y."/>
            <person name="Gao Y."/>
            <person name="Zhang L."/>
            <person name="Li S."/>
            <person name="Dai H."/>
            <person name="Hamel J.F."/>
            <person name="Liu C."/>
            <person name="Yu Y."/>
            <person name="Liu S."/>
            <person name="Lin W."/>
            <person name="Guo K."/>
            <person name="Jin S."/>
            <person name="Xu P."/>
            <person name="Storey K.B."/>
            <person name="Huan P."/>
            <person name="Zhang T."/>
            <person name="Zhou Y."/>
            <person name="Zhang J."/>
            <person name="Lin C."/>
            <person name="Li X."/>
            <person name="Xing L."/>
            <person name="Huo D."/>
            <person name="Sun M."/>
            <person name="Wang L."/>
            <person name="Mercier A."/>
            <person name="Li F."/>
            <person name="Yang H."/>
            <person name="Xiang J."/>
        </authorList>
    </citation>
    <scope>NUCLEOTIDE SEQUENCE [LARGE SCALE GENOMIC DNA]</scope>
    <source>
        <strain evidence="6">Shaxun</strain>
        <tissue evidence="6">Muscle</tissue>
    </source>
</reference>
<dbReference type="Gene3D" id="3.30.40.10">
    <property type="entry name" value="Zinc/RING finger domain, C3HC4 (zinc finger)"/>
    <property type="match status" value="1"/>
</dbReference>
<feature type="domain" description="Zinc finger PHD-type" evidence="5">
    <location>
        <begin position="137"/>
        <end position="182"/>
    </location>
</feature>
<dbReference type="OrthoDB" id="336088at2759"/>
<keyword evidence="1" id="KW-0479">Metal-binding</keyword>
<dbReference type="SMART" id="SM00249">
    <property type="entry name" value="PHD"/>
    <property type="match status" value="1"/>
</dbReference>
<comment type="caution">
    <text evidence="6">The sequence shown here is derived from an EMBL/GenBank/DDBJ whole genome shotgun (WGS) entry which is preliminary data.</text>
</comment>
<accession>A0A2G8LJ08</accession>
<dbReference type="InterPro" id="IPR013083">
    <property type="entry name" value="Znf_RING/FYVE/PHD"/>
</dbReference>
<dbReference type="InterPro" id="IPR019787">
    <property type="entry name" value="Znf_PHD-finger"/>
</dbReference>